<sequence>MPESSRKPTTLLVFLGLAVVWGSSFLFIKVGLQGLSAPQVVFGRVGFGALTLVAVMLLSRRRWPRERWIWGHMLVVGLFFCVFPFLLFAWAGETLPSGLSSILNATTPIMTLAIAAIMLPAERLNALQIAGLVLGIAGVLVIVGPWELFTSPAFYQSVPAQIACLGATACYGFALSYLRRFISGKHSYDAPTIAAVQLVLAFGVILLITPFTMFTPMQLSWPVVLSVAALGILGTGVAYIGNTVVVSNWGANAAAGVTYLVPVVGVLLGVLVLQETLHWNEPVGGLIVILAILISQGRLRFPVRKPAPELPLRETI</sequence>
<evidence type="ECO:0000256" key="4">
    <source>
        <dbReference type="ARBA" id="ARBA00022989"/>
    </source>
</evidence>
<feature type="transmembrane region" description="Helical" evidence="6">
    <location>
        <begin position="253"/>
        <end position="273"/>
    </location>
</feature>
<comment type="caution">
    <text evidence="8">The sequence shown here is derived from an EMBL/GenBank/DDBJ whole genome shotgun (WGS) entry which is preliminary data.</text>
</comment>
<evidence type="ECO:0000256" key="5">
    <source>
        <dbReference type="ARBA" id="ARBA00023136"/>
    </source>
</evidence>
<evidence type="ECO:0000256" key="6">
    <source>
        <dbReference type="SAM" id="Phobius"/>
    </source>
</evidence>
<feature type="transmembrane region" description="Helical" evidence="6">
    <location>
        <begin position="12"/>
        <end position="35"/>
    </location>
</feature>
<dbReference type="PANTHER" id="PTHR32322">
    <property type="entry name" value="INNER MEMBRANE TRANSPORTER"/>
    <property type="match status" value="1"/>
</dbReference>
<keyword evidence="3 6" id="KW-0812">Transmembrane</keyword>
<keyword evidence="9" id="KW-1185">Reference proteome</keyword>
<evidence type="ECO:0000313" key="8">
    <source>
        <dbReference type="EMBL" id="MDR6270326.1"/>
    </source>
</evidence>
<feature type="transmembrane region" description="Helical" evidence="6">
    <location>
        <begin position="126"/>
        <end position="146"/>
    </location>
</feature>
<feature type="transmembrane region" description="Helical" evidence="6">
    <location>
        <begin position="70"/>
        <end position="92"/>
    </location>
</feature>
<name>A0ABU1JD19_9MICC</name>
<gene>
    <name evidence="8" type="ORF">JOE69_002564</name>
</gene>
<feature type="transmembrane region" description="Helical" evidence="6">
    <location>
        <begin position="98"/>
        <end position="119"/>
    </location>
</feature>
<evidence type="ECO:0000259" key="7">
    <source>
        <dbReference type="Pfam" id="PF00892"/>
    </source>
</evidence>
<feature type="transmembrane region" description="Helical" evidence="6">
    <location>
        <begin position="279"/>
        <end position="295"/>
    </location>
</feature>
<dbReference type="InterPro" id="IPR000620">
    <property type="entry name" value="EamA_dom"/>
</dbReference>
<accession>A0ABU1JD19</accession>
<feature type="transmembrane region" description="Helical" evidence="6">
    <location>
        <begin position="190"/>
        <end position="213"/>
    </location>
</feature>
<dbReference type="Proteomes" id="UP001185069">
    <property type="component" value="Unassembled WGS sequence"/>
</dbReference>
<dbReference type="InterPro" id="IPR050638">
    <property type="entry name" value="AA-Vitamin_Transporters"/>
</dbReference>
<comment type="similarity">
    <text evidence="2">Belongs to the EamA transporter family.</text>
</comment>
<organism evidence="8 9">
    <name type="scientific">Arthrobacter russicus</name>
    <dbReference type="NCBI Taxonomy" id="172040"/>
    <lineage>
        <taxon>Bacteria</taxon>
        <taxon>Bacillati</taxon>
        <taxon>Actinomycetota</taxon>
        <taxon>Actinomycetes</taxon>
        <taxon>Micrococcales</taxon>
        <taxon>Micrococcaceae</taxon>
        <taxon>Arthrobacter</taxon>
    </lineage>
</organism>
<evidence type="ECO:0000256" key="3">
    <source>
        <dbReference type="ARBA" id="ARBA00022692"/>
    </source>
</evidence>
<dbReference type="Pfam" id="PF00892">
    <property type="entry name" value="EamA"/>
    <property type="match status" value="2"/>
</dbReference>
<dbReference type="InterPro" id="IPR037185">
    <property type="entry name" value="EmrE-like"/>
</dbReference>
<dbReference type="RefSeq" id="WP_309799324.1">
    <property type="nucleotide sequence ID" value="NZ_BAAAHY010000007.1"/>
</dbReference>
<evidence type="ECO:0000256" key="2">
    <source>
        <dbReference type="ARBA" id="ARBA00007362"/>
    </source>
</evidence>
<keyword evidence="4 6" id="KW-1133">Transmembrane helix</keyword>
<feature type="domain" description="EamA" evidence="7">
    <location>
        <begin position="11"/>
        <end position="143"/>
    </location>
</feature>
<feature type="transmembrane region" description="Helical" evidence="6">
    <location>
        <begin position="219"/>
        <end position="241"/>
    </location>
</feature>
<dbReference type="EMBL" id="JAVDQF010000001">
    <property type="protein sequence ID" value="MDR6270326.1"/>
    <property type="molecule type" value="Genomic_DNA"/>
</dbReference>
<feature type="transmembrane region" description="Helical" evidence="6">
    <location>
        <begin position="158"/>
        <end position="178"/>
    </location>
</feature>
<feature type="transmembrane region" description="Helical" evidence="6">
    <location>
        <begin position="41"/>
        <end position="58"/>
    </location>
</feature>
<dbReference type="PANTHER" id="PTHR32322:SF9">
    <property type="entry name" value="AMINO-ACID METABOLITE EFFLUX PUMP-RELATED"/>
    <property type="match status" value="1"/>
</dbReference>
<keyword evidence="5 6" id="KW-0472">Membrane</keyword>
<feature type="domain" description="EamA" evidence="7">
    <location>
        <begin position="162"/>
        <end position="294"/>
    </location>
</feature>
<protein>
    <submittedName>
        <fullName evidence="8">Drug/metabolite transporter (DMT)-like permease</fullName>
    </submittedName>
</protein>
<evidence type="ECO:0000313" key="9">
    <source>
        <dbReference type="Proteomes" id="UP001185069"/>
    </source>
</evidence>
<dbReference type="SUPFAM" id="SSF103481">
    <property type="entry name" value="Multidrug resistance efflux transporter EmrE"/>
    <property type="match status" value="2"/>
</dbReference>
<proteinExistence type="inferred from homology"/>
<comment type="subcellular location">
    <subcellularLocation>
        <location evidence="1">Membrane</location>
        <topology evidence="1">Multi-pass membrane protein</topology>
    </subcellularLocation>
</comment>
<reference evidence="8 9" key="1">
    <citation type="submission" date="2023-07" db="EMBL/GenBank/DDBJ databases">
        <title>Sequencing the genomes of 1000 actinobacteria strains.</title>
        <authorList>
            <person name="Klenk H.-P."/>
        </authorList>
    </citation>
    <scope>NUCLEOTIDE SEQUENCE [LARGE SCALE GENOMIC DNA]</scope>
    <source>
        <strain evidence="8 9">DSM 14555</strain>
    </source>
</reference>
<evidence type="ECO:0000256" key="1">
    <source>
        <dbReference type="ARBA" id="ARBA00004141"/>
    </source>
</evidence>